<dbReference type="Pfam" id="PF01979">
    <property type="entry name" value="Amidohydro_1"/>
    <property type="match status" value="1"/>
</dbReference>
<protein>
    <submittedName>
        <fullName evidence="10">N-acetylglucosamine 6-phosphate deacetylase</fullName>
    </submittedName>
</protein>
<keyword evidence="4 5" id="KW-0119">Carbohydrate metabolism</keyword>
<dbReference type="GO" id="GO:0046872">
    <property type="term" value="F:metal ion binding"/>
    <property type="evidence" value="ECO:0007669"/>
    <property type="project" value="UniProtKB-KW"/>
</dbReference>
<dbReference type="SUPFAM" id="SSF51556">
    <property type="entry name" value="Metallo-dependent hydrolases"/>
    <property type="match status" value="1"/>
</dbReference>
<feature type="binding site" evidence="8">
    <location>
        <position position="196"/>
    </location>
    <ligand>
        <name>Zn(2+)</name>
        <dbReference type="ChEBI" id="CHEBI:29105"/>
    </ligand>
</feature>
<feature type="binding site" evidence="8">
    <location>
        <position position="217"/>
    </location>
    <ligand>
        <name>Zn(2+)</name>
        <dbReference type="ChEBI" id="CHEBI:29105"/>
    </ligand>
</feature>
<gene>
    <name evidence="10" type="ORF">SAMN05421819_0190</name>
</gene>
<keyword evidence="11" id="KW-1185">Reference proteome</keyword>
<dbReference type="FunFam" id="3.20.20.140:FF:000004">
    <property type="entry name" value="N-acetylglucosamine-6-phosphate deacetylase"/>
    <property type="match status" value="1"/>
</dbReference>
<reference evidence="10 11" key="1">
    <citation type="submission" date="2016-10" db="EMBL/GenBank/DDBJ databases">
        <authorList>
            <person name="de Groot N.N."/>
        </authorList>
    </citation>
    <scope>NUCLEOTIDE SEQUENCE [LARGE SCALE GENOMIC DNA]</scope>
    <source>
        <strain evidence="10 11">DSM 22489</strain>
    </source>
</reference>
<evidence type="ECO:0000313" key="11">
    <source>
        <dbReference type="Proteomes" id="UP000236728"/>
    </source>
</evidence>
<dbReference type="OrthoDB" id="9776488at2"/>
<evidence type="ECO:0000256" key="6">
    <source>
        <dbReference type="PIRSR" id="PIRSR038994-1"/>
    </source>
</evidence>
<evidence type="ECO:0000259" key="9">
    <source>
        <dbReference type="Pfam" id="PF01979"/>
    </source>
</evidence>
<evidence type="ECO:0000256" key="8">
    <source>
        <dbReference type="PIRSR" id="PIRSR038994-3"/>
    </source>
</evidence>
<evidence type="ECO:0000256" key="7">
    <source>
        <dbReference type="PIRSR" id="PIRSR038994-2"/>
    </source>
</evidence>
<dbReference type="NCBIfam" id="TIGR00221">
    <property type="entry name" value="nagA"/>
    <property type="match status" value="1"/>
</dbReference>
<dbReference type="PANTHER" id="PTHR11113">
    <property type="entry name" value="N-ACETYLGLUCOSAMINE-6-PHOSPHATE DEACETYLASE"/>
    <property type="match status" value="1"/>
</dbReference>
<sequence length="389" mass="41009">MQARTITARRLYTDIGEIEYPVIDVSADGTIAGISSDPSLASDTTVLAATFLDVHTHGAVGHDVMTASASDLGEMQRFLATRGVGHYLPTTVTGSIDEILHALESLANAIEAFAASPQPSQAAPMGIHLEGPFLSHLRRGVHPTHLLIPPTLELFDRFQQAARGHIQLITVAPELPGAIDFIQHATQRGVRISMGHTDANTEQALAGIAAGATSATHTYNAMRPMDHRNPGVLGTVLTTDSLYAELIADGIHVHPAMVDLWWRAKGRNRAILVTDAMAAAGMPDGDNYSLVGLPVVVKDGRAQLKDDLALGKSTLAGSILTMDKAVENLQAFTGASVADAVRAASHNPAAMLGQPAWKRLAPGMPANLNRFDVNGKLVATYLNGAVVGC</sequence>
<dbReference type="Gene3D" id="3.20.20.140">
    <property type="entry name" value="Metal-dependent hydrolases"/>
    <property type="match status" value="1"/>
</dbReference>
<feature type="binding site" evidence="7">
    <location>
        <position position="252"/>
    </location>
    <ligand>
        <name>substrate</name>
    </ligand>
</feature>
<keyword evidence="3 5" id="KW-0378">Hydrolase</keyword>
<evidence type="ECO:0000256" key="1">
    <source>
        <dbReference type="ARBA" id="ARBA00010716"/>
    </source>
</evidence>
<dbReference type="GO" id="GO:0006046">
    <property type="term" value="P:N-acetylglucosamine catabolic process"/>
    <property type="evidence" value="ECO:0007669"/>
    <property type="project" value="TreeGrafter"/>
</dbReference>
<evidence type="ECO:0000256" key="4">
    <source>
        <dbReference type="ARBA" id="ARBA00023277"/>
    </source>
</evidence>
<organism evidence="10 11">
    <name type="scientific">Bryocella elongata</name>
    <dbReference type="NCBI Taxonomy" id="863522"/>
    <lineage>
        <taxon>Bacteria</taxon>
        <taxon>Pseudomonadati</taxon>
        <taxon>Acidobacteriota</taxon>
        <taxon>Terriglobia</taxon>
        <taxon>Terriglobales</taxon>
        <taxon>Acidobacteriaceae</taxon>
        <taxon>Bryocella</taxon>
    </lineage>
</organism>
<dbReference type="InterPro" id="IPR003764">
    <property type="entry name" value="GlcNAc_6-P_deAcase"/>
</dbReference>
<evidence type="ECO:0000256" key="3">
    <source>
        <dbReference type="ARBA" id="ARBA00022801"/>
    </source>
</evidence>
<dbReference type="AlphaFoldDB" id="A0A1H5SG76"/>
<feature type="domain" description="Amidohydrolase-related" evidence="9">
    <location>
        <begin position="47"/>
        <end position="386"/>
    </location>
</feature>
<dbReference type="PIRSF" id="PIRSF038994">
    <property type="entry name" value="NagA"/>
    <property type="match status" value="1"/>
</dbReference>
<dbReference type="Proteomes" id="UP000236728">
    <property type="component" value="Unassembled WGS sequence"/>
</dbReference>
<dbReference type="PANTHER" id="PTHR11113:SF14">
    <property type="entry name" value="N-ACETYLGLUCOSAMINE-6-PHOSPHATE DEACETYLASE"/>
    <property type="match status" value="1"/>
</dbReference>
<feature type="binding site" evidence="7">
    <location>
        <begin position="220"/>
        <end position="221"/>
    </location>
    <ligand>
        <name>substrate</name>
    </ligand>
</feature>
<evidence type="ECO:0000256" key="2">
    <source>
        <dbReference type="ARBA" id="ARBA00022723"/>
    </source>
</evidence>
<feature type="binding site" evidence="7">
    <location>
        <position position="141"/>
    </location>
    <ligand>
        <name>substrate</name>
    </ligand>
</feature>
<comment type="similarity">
    <text evidence="1 5">Belongs to the metallo-dependent hydrolases superfamily. NagA family.</text>
</comment>
<dbReference type="InterPro" id="IPR032466">
    <property type="entry name" value="Metal_Hydrolase"/>
</dbReference>
<feature type="binding site" evidence="7">
    <location>
        <position position="228"/>
    </location>
    <ligand>
        <name>substrate</name>
    </ligand>
</feature>
<dbReference type="CDD" id="cd00854">
    <property type="entry name" value="NagA"/>
    <property type="match status" value="1"/>
</dbReference>
<feature type="binding site" evidence="8">
    <location>
        <position position="130"/>
    </location>
    <ligand>
        <name>Zn(2+)</name>
        <dbReference type="ChEBI" id="CHEBI:29105"/>
    </ligand>
</feature>
<dbReference type="EMBL" id="FNVA01000001">
    <property type="protein sequence ID" value="SEF49622.1"/>
    <property type="molecule type" value="Genomic_DNA"/>
</dbReference>
<evidence type="ECO:0000313" key="10">
    <source>
        <dbReference type="EMBL" id="SEF49622.1"/>
    </source>
</evidence>
<keyword evidence="2 8" id="KW-0479">Metal-binding</keyword>
<accession>A0A1H5SG76</accession>
<name>A0A1H5SG76_9BACT</name>
<dbReference type="GO" id="GO:0008448">
    <property type="term" value="F:N-acetylglucosamine-6-phosphate deacetylase activity"/>
    <property type="evidence" value="ECO:0007669"/>
    <property type="project" value="InterPro"/>
</dbReference>
<comment type="cofactor">
    <cofactor evidence="8">
        <name>a divalent metal cation</name>
        <dbReference type="ChEBI" id="CHEBI:60240"/>
    </cofactor>
    <text evidence="8">Binds 1 divalent metal cation per subunit.</text>
</comment>
<feature type="binding site" evidence="7">
    <location>
        <begin position="315"/>
        <end position="317"/>
    </location>
    <ligand>
        <name>substrate</name>
    </ligand>
</feature>
<proteinExistence type="inferred from homology"/>
<evidence type="ECO:0000256" key="5">
    <source>
        <dbReference type="PIRNR" id="PIRNR038994"/>
    </source>
</evidence>
<feature type="active site" description="Proton donor/acceptor" evidence="6">
    <location>
        <position position="275"/>
    </location>
</feature>
<dbReference type="RefSeq" id="WP_103931162.1">
    <property type="nucleotide sequence ID" value="NZ_FNVA01000001.1"/>
</dbReference>
<dbReference type="InterPro" id="IPR006680">
    <property type="entry name" value="Amidohydro-rel"/>
</dbReference>